<comment type="caution">
    <text evidence="2">The sequence shown here is derived from an EMBL/GenBank/DDBJ whole genome shotgun (WGS) entry which is preliminary data.</text>
</comment>
<name>A0A1F6BD42_9BACT</name>
<protein>
    <recommendedName>
        <fullName evidence="1">DUF5659 domain-containing protein</fullName>
    </recommendedName>
</protein>
<sequence>MDNDIEYETKDFFLSACILATGAKITKVIRQEDKTCVFVFNITPDSAKEIIRKHWNNELLLPTRSLIDAIHELKSRIYES</sequence>
<dbReference type="AlphaFoldDB" id="A0A1F6BD42"/>
<dbReference type="Proteomes" id="UP000176186">
    <property type="component" value="Unassembled WGS sequence"/>
</dbReference>
<dbReference type="InterPro" id="IPR043718">
    <property type="entry name" value="DUF5659"/>
</dbReference>
<accession>A0A1F6BD42</accession>
<feature type="domain" description="DUF5659" evidence="1">
    <location>
        <begin position="6"/>
        <end position="78"/>
    </location>
</feature>
<evidence type="ECO:0000259" key="1">
    <source>
        <dbReference type="Pfam" id="PF18903"/>
    </source>
</evidence>
<evidence type="ECO:0000313" key="2">
    <source>
        <dbReference type="EMBL" id="OGG34845.1"/>
    </source>
</evidence>
<dbReference type="EMBL" id="MFKE01000020">
    <property type="protein sequence ID" value="OGG34845.1"/>
    <property type="molecule type" value="Genomic_DNA"/>
</dbReference>
<dbReference type="Pfam" id="PF18903">
    <property type="entry name" value="DUF5659"/>
    <property type="match status" value="1"/>
</dbReference>
<organism evidence="2 3">
    <name type="scientific">Candidatus Gottesmanbacteria bacterium RIFOXYB1_FULL_47_11</name>
    <dbReference type="NCBI Taxonomy" id="1798401"/>
    <lineage>
        <taxon>Bacteria</taxon>
        <taxon>Candidatus Gottesmaniibacteriota</taxon>
    </lineage>
</organism>
<reference evidence="2 3" key="1">
    <citation type="journal article" date="2016" name="Nat. Commun.">
        <title>Thousands of microbial genomes shed light on interconnected biogeochemical processes in an aquifer system.</title>
        <authorList>
            <person name="Anantharaman K."/>
            <person name="Brown C.T."/>
            <person name="Hug L.A."/>
            <person name="Sharon I."/>
            <person name="Castelle C.J."/>
            <person name="Probst A.J."/>
            <person name="Thomas B.C."/>
            <person name="Singh A."/>
            <person name="Wilkins M.J."/>
            <person name="Karaoz U."/>
            <person name="Brodie E.L."/>
            <person name="Williams K.H."/>
            <person name="Hubbard S.S."/>
            <person name="Banfield J.F."/>
        </authorList>
    </citation>
    <scope>NUCLEOTIDE SEQUENCE [LARGE SCALE GENOMIC DNA]</scope>
</reference>
<proteinExistence type="predicted"/>
<gene>
    <name evidence="2" type="ORF">A2363_00180</name>
</gene>
<evidence type="ECO:0000313" key="3">
    <source>
        <dbReference type="Proteomes" id="UP000176186"/>
    </source>
</evidence>